<sequence>MTESSGKISVLQACMILLLMNGLTNHVIVNPMLLDASGRDAWISVIGAGIIFIPWCLLLFVFMKKSQQQKLQPWLAEHTHPAISWLLTIPLCVQLYLIGGMTIVHTATWTISNYLPATPKLVLVITLSILCALCASWGIRAIAITSGILLPIVMLLGIFASVSNYSEKNLHLLKPFIEYGWNPVFTGMIYAGGGFVELIVLIAMQHRLQSKIRAWPLIIYGLISIYIMLGPLIGAITEFGPYEAAKQMVSPYEQWRLVKLGSYVEHLDFFSVYQWLAGASIRISLSIFLLIELLPLSETRLRNRFIMMITVSYILLSMLPINEYSFYSWMYRLYFPVSLAVAFAVSVAWVFISLFAKPSKGGKSIT</sequence>
<feature type="transmembrane region" description="Helical" evidence="8">
    <location>
        <begin position="305"/>
        <end position="321"/>
    </location>
</feature>
<feature type="transmembrane region" description="Helical" evidence="8">
    <location>
        <begin position="183"/>
        <end position="203"/>
    </location>
</feature>
<dbReference type="RefSeq" id="WP_232183459.1">
    <property type="nucleotide sequence ID" value="NZ_JAIOAP010000002.1"/>
</dbReference>
<feature type="transmembrane region" description="Helical" evidence="8">
    <location>
        <begin position="41"/>
        <end position="62"/>
    </location>
</feature>
<evidence type="ECO:0000256" key="2">
    <source>
        <dbReference type="ARBA" id="ARBA00007998"/>
    </source>
</evidence>
<accession>A0ABV1KQ98</accession>
<dbReference type="InterPro" id="IPR004761">
    <property type="entry name" value="Spore_GerAB"/>
</dbReference>
<protein>
    <submittedName>
        <fullName evidence="9">Endospore germination permease</fullName>
    </submittedName>
</protein>
<keyword evidence="3" id="KW-0813">Transport</keyword>
<feature type="transmembrane region" description="Helical" evidence="8">
    <location>
        <begin position="215"/>
        <end position="236"/>
    </location>
</feature>
<comment type="similarity">
    <text evidence="2">Belongs to the amino acid-polyamine-organocation (APC) superfamily. Spore germination protein (SGP) (TC 2.A.3.9) family.</text>
</comment>
<feature type="transmembrane region" description="Helical" evidence="8">
    <location>
        <begin position="333"/>
        <end position="356"/>
    </location>
</feature>
<feature type="transmembrane region" description="Helical" evidence="8">
    <location>
        <begin position="83"/>
        <end position="105"/>
    </location>
</feature>
<proteinExistence type="inferred from homology"/>
<organism evidence="9 10">
    <name type="scientific">Cohnella silvisoli</name>
    <dbReference type="NCBI Taxonomy" id="2873699"/>
    <lineage>
        <taxon>Bacteria</taxon>
        <taxon>Bacillati</taxon>
        <taxon>Bacillota</taxon>
        <taxon>Bacilli</taxon>
        <taxon>Bacillales</taxon>
        <taxon>Paenibacillaceae</taxon>
        <taxon>Cohnella</taxon>
    </lineage>
</organism>
<dbReference type="PANTHER" id="PTHR34975:SF2">
    <property type="entry name" value="SPORE GERMINATION PROTEIN A2"/>
    <property type="match status" value="1"/>
</dbReference>
<evidence type="ECO:0000256" key="4">
    <source>
        <dbReference type="ARBA" id="ARBA00022544"/>
    </source>
</evidence>
<feature type="transmembrane region" description="Helical" evidence="8">
    <location>
        <begin position="272"/>
        <end position="293"/>
    </location>
</feature>
<keyword evidence="10" id="KW-1185">Reference proteome</keyword>
<evidence type="ECO:0000313" key="10">
    <source>
        <dbReference type="Proteomes" id="UP001493487"/>
    </source>
</evidence>
<dbReference type="Proteomes" id="UP001493487">
    <property type="component" value="Unassembled WGS sequence"/>
</dbReference>
<keyword evidence="4" id="KW-0309">Germination</keyword>
<dbReference type="NCBIfam" id="TIGR00912">
    <property type="entry name" value="2A0309"/>
    <property type="match status" value="1"/>
</dbReference>
<dbReference type="Pfam" id="PF03845">
    <property type="entry name" value="Spore_permease"/>
    <property type="match status" value="1"/>
</dbReference>
<evidence type="ECO:0000313" key="9">
    <source>
        <dbReference type="EMBL" id="MEQ4481781.1"/>
    </source>
</evidence>
<reference evidence="9 10" key="1">
    <citation type="journal article" date="2023" name="Genome Announc.">
        <title>Pan-Genome Analyses of the Genus Cohnella and Proposal of the Novel Species Cohnella silvisoli sp. nov., Isolated from Forest Soil.</title>
        <authorList>
            <person name="Wang C."/>
            <person name="Mao L."/>
            <person name="Bao G."/>
            <person name="Zhu H."/>
        </authorList>
    </citation>
    <scope>NUCLEOTIDE SEQUENCE [LARGE SCALE GENOMIC DNA]</scope>
    <source>
        <strain evidence="9 10">NL03-T5-1</strain>
    </source>
</reference>
<evidence type="ECO:0000256" key="7">
    <source>
        <dbReference type="ARBA" id="ARBA00023136"/>
    </source>
</evidence>
<keyword evidence="7 8" id="KW-0472">Membrane</keyword>
<keyword evidence="5 8" id="KW-0812">Transmembrane</keyword>
<feature type="transmembrane region" description="Helical" evidence="8">
    <location>
        <begin position="9"/>
        <end position="29"/>
    </location>
</feature>
<evidence type="ECO:0000256" key="6">
    <source>
        <dbReference type="ARBA" id="ARBA00022989"/>
    </source>
</evidence>
<name>A0ABV1KQ98_9BACL</name>
<evidence type="ECO:0000256" key="8">
    <source>
        <dbReference type="SAM" id="Phobius"/>
    </source>
</evidence>
<evidence type="ECO:0000256" key="3">
    <source>
        <dbReference type="ARBA" id="ARBA00022448"/>
    </source>
</evidence>
<gene>
    <name evidence="9" type="ORF">QJS35_05155</name>
</gene>
<feature type="transmembrane region" description="Helical" evidence="8">
    <location>
        <begin position="117"/>
        <end position="135"/>
    </location>
</feature>
<keyword evidence="6 8" id="KW-1133">Transmembrane helix</keyword>
<comment type="subcellular location">
    <subcellularLocation>
        <location evidence="1">Membrane</location>
        <topology evidence="1">Multi-pass membrane protein</topology>
    </subcellularLocation>
</comment>
<dbReference type="PANTHER" id="PTHR34975">
    <property type="entry name" value="SPORE GERMINATION PROTEIN A2"/>
    <property type="match status" value="1"/>
</dbReference>
<evidence type="ECO:0000256" key="5">
    <source>
        <dbReference type="ARBA" id="ARBA00022692"/>
    </source>
</evidence>
<evidence type="ECO:0000256" key="1">
    <source>
        <dbReference type="ARBA" id="ARBA00004141"/>
    </source>
</evidence>
<comment type="caution">
    <text evidence="9">The sequence shown here is derived from an EMBL/GenBank/DDBJ whole genome shotgun (WGS) entry which is preliminary data.</text>
</comment>
<feature type="transmembrane region" description="Helical" evidence="8">
    <location>
        <begin position="142"/>
        <end position="163"/>
    </location>
</feature>
<dbReference type="EMBL" id="JASKHM010000002">
    <property type="protein sequence ID" value="MEQ4481781.1"/>
    <property type="molecule type" value="Genomic_DNA"/>
</dbReference>